<organism evidence="2 3">
    <name type="scientific">Bradyrhizobium yuanmingense</name>
    <dbReference type="NCBI Taxonomy" id="108015"/>
    <lineage>
        <taxon>Bacteria</taxon>
        <taxon>Pseudomonadati</taxon>
        <taxon>Pseudomonadota</taxon>
        <taxon>Alphaproteobacteria</taxon>
        <taxon>Hyphomicrobiales</taxon>
        <taxon>Nitrobacteraceae</taxon>
        <taxon>Bradyrhizobium</taxon>
    </lineage>
</organism>
<gene>
    <name evidence="2" type="ORF">ABH992_000264</name>
</gene>
<reference evidence="2 3" key="1">
    <citation type="submission" date="2024-07" db="EMBL/GenBank/DDBJ databases">
        <title>Genomic Encyclopedia of Type Strains, Phase V (KMG-V): Genome sequencing to study the core and pangenomes of soil and plant-associated prokaryotes.</title>
        <authorList>
            <person name="Whitman W."/>
        </authorList>
    </citation>
    <scope>NUCLEOTIDE SEQUENCE [LARGE SCALE GENOMIC DNA]</scope>
    <source>
        <strain evidence="2 3">USDA 222</strain>
    </source>
</reference>
<proteinExistence type="predicted"/>
<comment type="caution">
    <text evidence="2">The sequence shown here is derived from an EMBL/GenBank/DDBJ whole genome shotgun (WGS) entry which is preliminary data.</text>
</comment>
<evidence type="ECO:0000313" key="2">
    <source>
        <dbReference type="EMBL" id="MEY9467865.1"/>
    </source>
</evidence>
<sequence>MEMAVWTALGVFAAGVFAVGAFGWMVRPFMS</sequence>
<keyword evidence="3" id="KW-1185">Reference proteome</keyword>
<dbReference type="EMBL" id="JBGBZN010000001">
    <property type="protein sequence ID" value="MEY9467865.1"/>
    <property type="molecule type" value="Genomic_DNA"/>
</dbReference>
<protein>
    <submittedName>
        <fullName evidence="2">Uncharacterized protein</fullName>
    </submittedName>
</protein>
<dbReference type="Proteomes" id="UP001565474">
    <property type="component" value="Unassembled WGS sequence"/>
</dbReference>
<keyword evidence="1" id="KW-1133">Transmembrane helix</keyword>
<feature type="transmembrane region" description="Helical" evidence="1">
    <location>
        <begin position="6"/>
        <end position="26"/>
    </location>
</feature>
<accession>A0ABV4G7I3</accession>
<evidence type="ECO:0000313" key="3">
    <source>
        <dbReference type="Proteomes" id="UP001565474"/>
    </source>
</evidence>
<name>A0ABV4G7I3_9BRAD</name>
<evidence type="ECO:0000256" key="1">
    <source>
        <dbReference type="SAM" id="Phobius"/>
    </source>
</evidence>
<keyword evidence="1" id="KW-0812">Transmembrane</keyword>
<keyword evidence="1" id="KW-0472">Membrane</keyword>